<proteinExistence type="predicted"/>
<evidence type="ECO:0000313" key="2">
    <source>
        <dbReference type="Proteomes" id="UP000663865"/>
    </source>
</evidence>
<dbReference type="Proteomes" id="UP000663865">
    <property type="component" value="Unassembled WGS sequence"/>
</dbReference>
<accession>A0A818DA02</accession>
<comment type="caution">
    <text evidence="1">The sequence shown here is derived from an EMBL/GenBank/DDBJ whole genome shotgun (WGS) entry which is preliminary data.</text>
</comment>
<dbReference type="AlphaFoldDB" id="A0A818DA02"/>
<name>A0A818DA02_9BILA</name>
<evidence type="ECO:0000313" key="1">
    <source>
        <dbReference type="EMBL" id="CAF3438566.1"/>
    </source>
</evidence>
<protein>
    <submittedName>
        <fullName evidence="1">Uncharacterized protein</fullName>
    </submittedName>
</protein>
<sequence>MGFMGHIGYPRDRFPILVKNILPHLNALCSLDLGQDTGFGLTNWYVTTIQCPLKYLRVPMEHIPHLCHVMIRETLSSTSEQFHVTVRSQYMERKNSLPTGLVLSEMINLHAFTLLESIFYRSRRIEWSTIESLTAPNVMLVLRRMKLFDRYPLVYDVWRTLPWALGQFFDSVEPIQYITTVEVFSLSPSYSSIISSSRLRTLSISKNDSLPSVISVRHVVQLDHINIVHLSFHDWPVGLNLLAIRRILH</sequence>
<dbReference type="EMBL" id="CAJNYV010001824">
    <property type="protein sequence ID" value="CAF3438566.1"/>
    <property type="molecule type" value="Genomic_DNA"/>
</dbReference>
<gene>
    <name evidence="1" type="ORF">KIK155_LOCUS11438</name>
</gene>
<reference evidence="1" key="1">
    <citation type="submission" date="2021-02" db="EMBL/GenBank/DDBJ databases">
        <authorList>
            <person name="Nowell W R."/>
        </authorList>
    </citation>
    <scope>NUCLEOTIDE SEQUENCE</scope>
</reference>
<organism evidence="1 2">
    <name type="scientific">Rotaria socialis</name>
    <dbReference type="NCBI Taxonomy" id="392032"/>
    <lineage>
        <taxon>Eukaryota</taxon>
        <taxon>Metazoa</taxon>
        <taxon>Spiralia</taxon>
        <taxon>Gnathifera</taxon>
        <taxon>Rotifera</taxon>
        <taxon>Eurotatoria</taxon>
        <taxon>Bdelloidea</taxon>
        <taxon>Philodinida</taxon>
        <taxon>Philodinidae</taxon>
        <taxon>Rotaria</taxon>
    </lineage>
</organism>